<dbReference type="eggNOG" id="COG3307">
    <property type="taxonomic scope" value="Bacteria"/>
</dbReference>
<evidence type="ECO:0000259" key="6">
    <source>
        <dbReference type="Pfam" id="PF04932"/>
    </source>
</evidence>
<evidence type="ECO:0000256" key="1">
    <source>
        <dbReference type="ARBA" id="ARBA00004141"/>
    </source>
</evidence>
<name>A0A073ISL7_9BACT</name>
<accession>A0A073ISL7</accession>
<feature type="transmembrane region" description="Helical" evidence="5">
    <location>
        <begin position="195"/>
        <end position="215"/>
    </location>
</feature>
<proteinExistence type="predicted"/>
<comment type="subcellular location">
    <subcellularLocation>
        <location evidence="1">Membrane</location>
        <topology evidence="1">Multi-pass membrane protein</topology>
    </subcellularLocation>
</comment>
<dbReference type="STRING" id="2754.EH55_01085"/>
<comment type="caution">
    <text evidence="7">The sequence shown here is derived from an EMBL/GenBank/DDBJ whole genome shotgun (WGS) entry which is preliminary data.</text>
</comment>
<dbReference type="EMBL" id="JMKI01000016">
    <property type="protein sequence ID" value="KEJ92804.1"/>
    <property type="molecule type" value="Genomic_DNA"/>
</dbReference>
<feature type="transmembrane region" description="Helical" evidence="5">
    <location>
        <begin position="29"/>
        <end position="48"/>
    </location>
</feature>
<protein>
    <recommendedName>
        <fullName evidence="6">O-antigen ligase-related domain-containing protein</fullName>
    </recommendedName>
</protein>
<evidence type="ECO:0000256" key="2">
    <source>
        <dbReference type="ARBA" id="ARBA00022692"/>
    </source>
</evidence>
<dbReference type="Proteomes" id="UP000027665">
    <property type="component" value="Unassembled WGS sequence"/>
</dbReference>
<evidence type="ECO:0000313" key="7">
    <source>
        <dbReference type="EMBL" id="KEJ92804.1"/>
    </source>
</evidence>
<dbReference type="InterPro" id="IPR007016">
    <property type="entry name" value="O-antigen_ligase-rel_domated"/>
</dbReference>
<gene>
    <name evidence="7" type="ORF">EH55_01085</name>
</gene>
<sequence length="607" mass="67650">MKNSGRKVYRKENPRLPASGRALPLLPKWIFYPLILISLALPNLIFSGPSWFDTLHIMKWAWTMVPVALLSLTGGAVLALYGPERTGFRFDGFALLWFALLAFVTLQPLWADIFARSTYMKEWFFFASLFAAYVLCYNLFGSEEALRTALWLANCNAAVNVVFAELLLRGMNGVCPLIMNVPGNYIGNTGQQEMFGLWMAMAVMNGIFLHTSYARISASAARGGRRFAAHANLLLLAFNSWGLWNSTTRAGVLSLLTGVIIISLVVCRCKDKKLLKPIGAASLIVLLALAFNISMGHFGWSRSYSLISKASDMLVNARNVGARKEIWMTSWNVVKEHPLAGVGLGHFKWHYLEAQGRALREHPWMKWQFTYWAHSEYLQWLAEFGLFGALALLGAMLWWLRAFVRALSRKENLSDMAVWGCAMIFLICFDALFSRPFHRIENVIWLSLAFAVVNREIFPESGASERIRFSAAYRSFGVFLAAVSVAGMLFLASGCAADKRLRAATLTNSASLQRAHIDAAMRSLMERDEANEQLAYHLLSVAKATGRPEDLRACVGQLLKSFGTRPQAKQLFELAEIVRRTGDGALFERLAPYLHPSALGEGAASAD</sequence>
<feature type="transmembrane region" description="Helical" evidence="5">
    <location>
        <begin position="149"/>
        <end position="168"/>
    </location>
</feature>
<evidence type="ECO:0000256" key="3">
    <source>
        <dbReference type="ARBA" id="ARBA00022989"/>
    </source>
</evidence>
<evidence type="ECO:0000256" key="5">
    <source>
        <dbReference type="SAM" id="Phobius"/>
    </source>
</evidence>
<keyword evidence="8" id="KW-1185">Reference proteome</keyword>
<feature type="transmembrane region" description="Helical" evidence="5">
    <location>
        <begin position="377"/>
        <end position="400"/>
    </location>
</feature>
<evidence type="ECO:0000256" key="4">
    <source>
        <dbReference type="ARBA" id="ARBA00023136"/>
    </source>
</evidence>
<feature type="transmembrane region" description="Helical" evidence="5">
    <location>
        <begin position="93"/>
        <end position="111"/>
    </location>
</feature>
<feature type="transmembrane region" description="Helical" evidence="5">
    <location>
        <begin position="279"/>
        <end position="300"/>
    </location>
</feature>
<dbReference type="PANTHER" id="PTHR37422:SF13">
    <property type="entry name" value="LIPOPOLYSACCHARIDE BIOSYNTHESIS PROTEIN PA4999-RELATED"/>
    <property type="match status" value="1"/>
</dbReference>
<dbReference type="GO" id="GO:0016020">
    <property type="term" value="C:membrane"/>
    <property type="evidence" value="ECO:0007669"/>
    <property type="project" value="UniProtKB-SubCell"/>
</dbReference>
<dbReference type="RefSeq" id="WP_051682640.1">
    <property type="nucleotide sequence ID" value="NZ_JMKI01000016.1"/>
</dbReference>
<feature type="transmembrane region" description="Helical" evidence="5">
    <location>
        <begin position="227"/>
        <end position="244"/>
    </location>
</feature>
<keyword evidence="2 5" id="KW-0812">Transmembrane</keyword>
<feature type="transmembrane region" description="Helical" evidence="5">
    <location>
        <begin position="250"/>
        <end position="267"/>
    </location>
</feature>
<feature type="domain" description="O-antigen ligase-related" evidence="6">
    <location>
        <begin position="235"/>
        <end position="393"/>
    </location>
</feature>
<dbReference type="PANTHER" id="PTHR37422">
    <property type="entry name" value="TEICHURONIC ACID BIOSYNTHESIS PROTEIN TUAE"/>
    <property type="match status" value="1"/>
</dbReference>
<dbReference type="InterPro" id="IPR051533">
    <property type="entry name" value="WaaL-like"/>
</dbReference>
<dbReference type="AlphaFoldDB" id="A0A073ISL7"/>
<feature type="transmembrane region" description="Helical" evidence="5">
    <location>
        <begin position="123"/>
        <end position="140"/>
    </location>
</feature>
<evidence type="ECO:0000313" key="8">
    <source>
        <dbReference type="Proteomes" id="UP000027665"/>
    </source>
</evidence>
<dbReference type="GeneID" id="90983136"/>
<feature type="transmembrane region" description="Helical" evidence="5">
    <location>
        <begin position="471"/>
        <end position="492"/>
    </location>
</feature>
<feature type="transmembrane region" description="Helical" evidence="5">
    <location>
        <begin position="60"/>
        <end position="81"/>
    </location>
</feature>
<organism evidence="7 8">
    <name type="scientific">Synergistes jonesii</name>
    <dbReference type="NCBI Taxonomy" id="2754"/>
    <lineage>
        <taxon>Bacteria</taxon>
        <taxon>Thermotogati</taxon>
        <taxon>Synergistota</taxon>
        <taxon>Synergistia</taxon>
        <taxon>Synergistales</taxon>
        <taxon>Synergistaceae</taxon>
        <taxon>Synergistes</taxon>
    </lineage>
</organism>
<dbReference type="Pfam" id="PF04932">
    <property type="entry name" value="Wzy_C"/>
    <property type="match status" value="1"/>
</dbReference>
<dbReference type="OrthoDB" id="2046at2"/>
<keyword evidence="4 5" id="KW-0472">Membrane</keyword>
<feature type="transmembrane region" description="Helical" evidence="5">
    <location>
        <begin position="412"/>
        <end position="433"/>
    </location>
</feature>
<reference evidence="7 8" key="1">
    <citation type="submission" date="2014-04" db="EMBL/GenBank/DDBJ databases">
        <title>Draft Genome Sequence of Synergistes jonesii.</title>
        <authorList>
            <person name="Coil D.A."/>
            <person name="Eisen J.A."/>
            <person name="Holland-Moritz H.E."/>
        </authorList>
    </citation>
    <scope>NUCLEOTIDE SEQUENCE [LARGE SCALE GENOMIC DNA]</scope>
    <source>
        <strain evidence="7 8">78-1</strain>
    </source>
</reference>
<keyword evidence="3 5" id="KW-1133">Transmembrane helix</keyword>